<accession>A0A0E0C2Y5</accession>
<feature type="chain" id="PRO_5012745895" evidence="6">
    <location>
        <begin position="16"/>
        <end position="686"/>
    </location>
</feature>
<keyword evidence="4 5" id="KW-0067">ATP-binding</keyword>
<dbReference type="STRING" id="40149.A0A0E0C2Y5"/>
<dbReference type="PANTHER" id="PTHR19375">
    <property type="entry name" value="HEAT SHOCK PROTEIN 70KDA"/>
    <property type="match status" value="1"/>
</dbReference>
<dbReference type="AlphaFoldDB" id="A0A0E0C2Y5"/>
<dbReference type="InterPro" id="IPR029047">
    <property type="entry name" value="HSP70_peptide-bd_sf"/>
</dbReference>
<name>A0A0E0C2Y5_9ORYZ</name>
<evidence type="ECO:0000256" key="4">
    <source>
        <dbReference type="ARBA" id="ARBA00022840"/>
    </source>
</evidence>
<dbReference type="SUPFAM" id="SSF100920">
    <property type="entry name" value="Heat shock protein 70kD (HSP70), peptide-binding domain"/>
    <property type="match status" value="1"/>
</dbReference>
<reference evidence="7" key="1">
    <citation type="submission" date="2015-04" db="UniProtKB">
        <authorList>
            <consortium name="EnsemblPlants"/>
        </authorList>
    </citation>
    <scope>IDENTIFICATION</scope>
</reference>
<proteinExistence type="inferred from homology"/>
<evidence type="ECO:0000256" key="2">
    <source>
        <dbReference type="ARBA" id="ARBA00007381"/>
    </source>
</evidence>
<dbReference type="GO" id="GO:0005788">
    <property type="term" value="C:endoplasmic reticulum lumen"/>
    <property type="evidence" value="ECO:0007669"/>
    <property type="project" value="UniProtKB-SubCell"/>
</dbReference>
<dbReference type="GO" id="GO:0140662">
    <property type="term" value="F:ATP-dependent protein folding chaperone"/>
    <property type="evidence" value="ECO:0007669"/>
    <property type="project" value="InterPro"/>
</dbReference>
<dbReference type="InterPro" id="IPR029048">
    <property type="entry name" value="HSP70_C_sf"/>
</dbReference>
<keyword evidence="6" id="KW-0732">Signal</keyword>
<sequence>MAATLLLTVSGLASGLVVPADERCHSTDKAVLGIDIGATYSCVAVYCNGRVEIIPNDQGSRLTPSWVAFTDGGGRFVVGEAAKEQAVGSPGRAVHDFMRLLGKKFGDDDVQREMTRLPYAVVDMEGKPHVRVDAADGDVRVLSPEEIAAAVLAKMKETAEAHLGRTVSSAVVAVPVYFNDAQRRAISDAGDIAGLDVMRIVSEPIAAALAYGLDNAKSDGKRVVVFDLGGETLDVTALVADDGFFDVLATNGDGHLGGEDFDRRVAATGVRARLSAQHQVRVEIESVLDGGVDLSETLTRAQFEELNDDLFVRTMAPLRKTMADAGLEKGDIDEIIPVGGSTRIPMVQQLIRDYFDGKKEIVKGNNPDETVADGAAVIGRHVAGDDDDKPTMLGNLLNYPTMQCNARTESFSLIHRSIRSPLILVRTISIETAGGALTPMIPRRSRLPAERTHVFTTYLGGQMAVAINVFQGEGSTEKDNTLLGRLALTGIPPASVWNWGWRWRPIQVTVKVDELGDIHVEAADKGGSGKLERLSIVSGEGHEHGRLSKEEIDRMIREVAEDLVEEERIVKERVDALNMLETYIVKHTVTGGETDCEANARAASEWLDGNPAAEKEDCEEKLKELEDACGPFMAAVHETSGLGHDELYVRIIGLDPTYNIKSQRLIISVKDNNTTSGFKREISQPK</sequence>
<evidence type="ECO:0000256" key="5">
    <source>
        <dbReference type="RuleBase" id="RU003322"/>
    </source>
</evidence>
<dbReference type="Gene3D" id="1.20.1270.10">
    <property type="match status" value="1"/>
</dbReference>
<dbReference type="HOGENOM" id="CLU_005965_2_3_1"/>
<comment type="similarity">
    <text evidence="2 5">Belongs to the heat shock protein 70 family.</text>
</comment>
<organism evidence="7">
    <name type="scientific">Oryza meridionalis</name>
    <dbReference type="NCBI Taxonomy" id="40149"/>
    <lineage>
        <taxon>Eukaryota</taxon>
        <taxon>Viridiplantae</taxon>
        <taxon>Streptophyta</taxon>
        <taxon>Embryophyta</taxon>
        <taxon>Tracheophyta</taxon>
        <taxon>Spermatophyta</taxon>
        <taxon>Magnoliopsida</taxon>
        <taxon>Liliopsida</taxon>
        <taxon>Poales</taxon>
        <taxon>Poaceae</taxon>
        <taxon>BOP clade</taxon>
        <taxon>Oryzoideae</taxon>
        <taxon>Oryzeae</taxon>
        <taxon>Oryzinae</taxon>
        <taxon>Oryza</taxon>
    </lineage>
</organism>
<evidence type="ECO:0000313" key="8">
    <source>
        <dbReference type="Proteomes" id="UP000008021"/>
    </source>
</evidence>
<dbReference type="GO" id="GO:0005524">
    <property type="term" value="F:ATP binding"/>
    <property type="evidence" value="ECO:0007669"/>
    <property type="project" value="UniProtKB-KW"/>
</dbReference>
<keyword evidence="8" id="KW-1185">Reference proteome</keyword>
<keyword evidence="3 5" id="KW-0547">Nucleotide-binding</keyword>
<dbReference type="SUPFAM" id="SSF53067">
    <property type="entry name" value="Actin-like ATPase domain"/>
    <property type="match status" value="2"/>
</dbReference>
<dbReference type="Gramene" id="OMERI01G16660.1">
    <property type="protein sequence ID" value="OMERI01G16660.1"/>
    <property type="gene ID" value="OMERI01G16660"/>
</dbReference>
<dbReference type="Pfam" id="PF00012">
    <property type="entry name" value="HSP70"/>
    <property type="match status" value="2"/>
</dbReference>
<dbReference type="Gene3D" id="3.90.640.10">
    <property type="entry name" value="Actin, Chain A, domain 4"/>
    <property type="match status" value="2"/>
</dbReference>
<dbReference type="InterPro" id="IPR043129">
    <property type="entry name" value="ATPase_NBD"/>
</dbReference>
<dbReference type="Gene3D" id="2.60.34.10">
    <property type="entry name" value="Substrate Binding Domain Of DNAk, Chain A, domain 1"/>
    <property type="match status" value="1"/>
</dbReference>
<evidence type="ECO:0000313" key="7">
    <source>
        <dbReference type="EnsemblPlants" id="OMERI01G16660.1"/>
    </source>
</evidence>
<dbReference type="EnsemblPlants" id="OMERI01G16660.1">
    <property type="protein sequence ID" value="OMERI01G16660.1"/>
    <property type="gene ID" value="OMERI01G16660"/>
</dbReference>
<protein>
    <submittedName>
        <fullName evidence="7">Uncharacterized protein</fullName>
    </submittedName>
</protein>
<dbReference type="PRINTS" id="PR00301">
    <property type="entry name" value="HEATSHOCK70"/>
</dbReference>
<dbReference type="SUPFAM" id="SSF100934">
    <property type="entry name" value="Heat shock protein 70kD (HSP70), C-terminal subdomain"/>
    <property type="match status" value="1"/>
</dbReference>
<dbReference type="eggNOG" id="KOG0100">
    <property type="taxonomic scope" value="Eukaryota"/>
</dbReference>
<evidence type="ECO:0000256" key="1">
    <source>
        <dbReference type="ARBA" id="ARBA00004319"/>
    </source>
</evidence>
<comment type="subcellular location">
    <subcellularLocation>
        <location evidence="1">Endoplasmic reticulum lumen</location>
    </subcellularLocation>
</comment>
<reference evidence="7" key="2">
    <citation type="submission" date="2018-05" db="EMBL/GenBank/DDBJ databases">
        <title>OmerRS3 (Oryza meridionalis Reference Sequence Version 3).</title>
        <authorList>
            <person name="Zhang J."/>
            <person name="Kudrna D."/>
            <person name="Lee S."/>
            <person name="Talag J."/>
            <person name="Welchert J."/>
            <person name="Wing R.A."/>
        </authorList>
    </citation>
    <scope>NUCLEOTIDE SEQUENCE [LARGE SCALE GENOMIC DNA]</scope>
    <source>
        <strain evidence="7">cv. OR44</strain>
    </source>
</reference>
<dbReference type="InterPro" id="IPR013126">
    <property type="entry name" value="Hsp_70_fam"/>
</dbReference>
<evidence type="ECO:0000256" key="3">
    <source>
        <dbReference type="ARBA" id="ARBA00022741"/>
    </source>
</evidence>
<feature type="signal peptide" evidence="6">
    <location>
        <begin position="1"/>
        <end position="15"/>
    </location>
</feature>
<evidence type="ECO:0000256" key="6">
    <source>
        <dbReference type="SAM" id="SignalP"/>
    </source>
</evidence>
<dbReference type="Proteomes" id="UP000008021">
    <property type="component" value="Chromosome 1"/>
</dbReference>
<dbReference type="Gene3D" id="3.30.420.40">
    <property type="match status" value="4"/>
</dbReference>
<dbReference type="FunFam" id="3.30.30.30:FF:000005">
    <property type="entry name" value="Heat shock protein ssb1"/>
    <property type="match status" value="1"/>
</dbReference>